<reference evidence="2" key="1">
    <citation type="journal article" date="2022" name="Int. J. Mol. Sci.">
        <title>Draft Genome of Tanacetum Coccineum: Genomic Comparison of Closely Related Tanacetum-Family Plants.</title>
        <authorList>
            <person name="Yamashiro T."/>
            <person name="Shiraishi A."/>
            <person name="Nakayama K."/>
            <person name="Satake H."/>
        </authorList>
    </citation>
    <scope>NUCLEOTIDE SEQUENCE</scope>
</reference>
<feature type="compositionally biased region" description="Basic residues" evidence="1">
    <location>
        <begin position="78"/>
        <end position="92"/>
    </location>
</feature>
<name>A0ABQ5I593_9ASTR</name>
<keyword evidence="2" id="KW-0238">DNA-binding</keyword>
<dbReference type="Proteomes" id="UP001151760">
    <property type="component" value="Unassembled WGS sequence"/>
</dbReference>
<protein>
    <submittedName>
        <fullName evidence="2">Replication protein A 70 kDa DNA-binding subunit B</fullName>
    </submittedName>
</protein>
<feature type="region of interest" description="Disordered" evidence="1">
    <location>
        <begin position="176"/>
        <end position="229"/>
    </location>
</feature>
<feature type="compositionally biased region" description="Polar residues" evidence="1">
    <location>
        <begin position="218"/>
        <end position="229"/>
    </location>
</feature>
<dbReference type="GO" id="GO:0003677">
    <property type="term" value="F:DNA binding"/>
    <property type="evidence" value="ECO:0007669"/>
    <property type="project" value="UniProtKB-KW"/>
</dbReference>
<feature type="region of interest" description="Disordered" evidence="1">
    <location>
        <begin position="71"/>
        <end position="103"/>
    </location>
</feature>
<evidence type="ECO:0000256" key="1">
    <source>
        <dbReference type="SAM" id="MobiDB-lite"/>
    </source>
</evidence>
<comment type="caution">
    <text evidence="2">The sequence shown here is derived from an EMBL/GenBank/DDBJ whole genome shotgun (WGS) entry which is preliminary data.</text>
</comment>
<reference evidence="2" key="2">
    <citation type="submission" date="2022-01" db="EMBL/GenBank/DDBJ databases">
        <authorList>
            <person name="Yamashiro T."/>
            <person name="Shiraishi A."/>
            <person name="Satake H."/>
            <person name="Nakayama K."/>
        </authorList>
    </citation>
    <scope>NUCLEOTIDE SEQUENCE</scope>
</reference>
<dbReference type="InterPro" id="IPR027417">
    <property type="entry name" value="P-loop_NTPase"/>
</dbReference>
<evidence type="ECO:0000313" key="2">
    <source>
        <dbReference type="EMBL" id="GJT94830.1"/>
    </source>
</evidence>
<gene>
    <name evidence="2" type="ORF">Tco_1090348</name>
</gene>
<keyword evidence="3" id="KW-1185">Reference proteome</keyword>
<feature type="compositionally biased region" description="Polar residues" evidence="1">
    <location>
        <begin position="176"/>
        <end position="193"/>
    </location>
</feature>
<organism evidence="2 3">
    <name type="scientific">Tanacetum coccineum</name>
    <dbReference type="NCBI Taxonomy" id="301880"/>
    <lineage>
        <taxon>Eukaryota</taxon>
        <taxon>Viridiplantae</taxon>
        <taxon>Streptophyta</taxon>
        <taxon>Embryophyta</taxon>
        <taxon>Tracheophyta</taxon>
        <taxon>Spermatophyta</taxon>
        <taxon>Magnoliopsida</taxon>
        <taxon>eudicotyledons</taxon>
        <taxon>Gunneridae</taxon>
        <taxon>Pentapetalae</taxon>
        <taxon>asterids</taxon>
        <taxon>campanulids</taxon>
        <taxon>Asterales</taxon>
        <taxon>Asteraceae</taxon>
        <taxon>Asteroideae</taxon>
        <taxon>Anthemideae</taxon>
        <taxon>Anthemidinae</taxon>
        <taxon>Tanacetum</taxon>
    </lineage>
</organism>
<sequence>MTINKSQGQSLSKVGLYLPRPVFTHGQLYVAVSRVKSKRGLKVVVCDQDGNICKTTTNVVYKEVLQDTTMDENDPANARKRRKELMSNKKRASSKDKRSNPSVSLDAFLTGLSTSSAHPQPTIRNRMPLSDITNCRVSQMQQQDTNVVTTPLPFDLNRSVTLGNSIVSQRPVLSNTTTNANRTQRLPNSTKSVATRGHVRRTPKQSTNLATSPLAFGNSRTPTLENSNG</sequence>
<evidence type="ECO:0000313" key="3">
    <source>
        <dbReference type="Proteomes" id="UP001151760"/>
    </source>
</evidence>
<accession>A0ABQ5I593</accession>
<dbReference type="CDD" id="cd18809">
    <property type="entry name" value="SF1_C_RecD"/>
    <property type="match status" value="1"/>
</dbReference>
<dbReference type="SUPFAM" id="SSF52540">
    <property type="entry name" value="P-loop containing nucleoside triphosphate hydrolases"/>
    <property type="match status" value="1"/>
</dbReference>
<dbReference type="EMBL" id="BQNB010020333">
    <property type="protein sequence ID" value="GJT94830.1"/>
    <property type="molecule type" value="Genomic_DNA"/>
</dbReference>
<proteinExistence type="predicted"/>